<dbReference type="SUPFAM" id="SSF53927">
    <property type="entry name" value="Cytidine deaminase-like"/>
    <property type="match status" value="1"/>
</dbReference>
<dbReference type="GO" id="GO:0008033">
    <property type="term" value="P:tRNA processing"/>
    <property type="evidence" value="ECO:0007669"/>
    <property type="project" value="UniProtKB-KW"/>
</dbReference>
<dbReference type="CDD" id="cd10540">
    <property type="entry name" value="SET_SpSet7-like"/>
    <property type="match status" value="1"/>
</dbReference>
<dbReference type="AlphaFoldDB" id="V5ENM6"/>
<reference evidence="5" key="1">
    <citation type="journal article" date="2013" name="Genome Announc.">
        <title>Draft genome sequence of Pseudozyma brasiliensis sp. nov. strain GHG001, a high producer of endo-1,4-xylanase isolated from an insect pest of sugarcane.</title>
        <authorList>
            <person name="Oliveira J.V.D.C."/>
            <person name="dos Santos R.A.C."/>
            <person name="Borges T.A."/>
            <person name="Riano-Pachon D.M."/>
            <person name="Goldman G.H."/>
        </authorList>
    </citation>
    <scope>NUCLEOTIDE SEQUENCE [LARGE SCALE GENOMIC DNA]</scope>
    <source>
        <strain evidence="5">GHG001</strain>
    </source>
</reference>
<proteinExistence type="inferred from homology"/>
<dbReference type="InterPro" id="IPR001214">
    <property type="entry name" value="SET_dom"/>
</dbReference>
<keyword evidence="5" id="KW-1185">Reference proteome</keyword>
<dbReference type="Gene3D" id="3.40.140.10">
    <property type="entry name" value="Cytidine Deaminase, domain 2"/>
    <property type="match status" value="1"/>
</dbReference>
<dbReference type="InterPro" id="IPR016193">
    <property type="entry name" value="Cytidine_deaminase-like"/>
</dbReference>
<dbReference type="Pfam" id="PF00856">
    <property type="entry name" value="SET"/>
    <property type="match status" value="1"/>
</dbReference>
<evidence type="ECO:0000259" key="3">
    <source>
        <dbReference type="PROSITE" id="PS50280"/>
    </source>
</evidence>
<evidence type="ECO:0000313" key="5">
    <source>
        <dbReference type="Proteomes" id="UP000019377"/>
    </source>
</evidence>
<dbReference type="GO" id="GO:0005737">
    <property type="term" value="C:cytoplasm"/>
    <property type="evidence" value="ECO:0007669"/>
    <property type="project" value="TreeGrafter"/>
</dbReference>
<dbReference type="HOGENOM" id="CLU_013817_0_1_1"/>
<dbReference type="GeneID" id="27420832"/>
<dbReference type="SUPFAM" id="SSF82199">
    <property type="entry name" value="SET domain"/>
    <property type="match status" value="1"/>
</dbReference>
<comment type="similarity">
    <text evidence="2">Belongs to the cytidine and deoxycytidylate deaminase family. ADAT3 subfamily.</text>
</comment>
<dbReference type="GO" id="GO:0005634">
    <property type="term" value="C:nucleus"/>
    <property type="evidence" value="ECO:0007669"/>
    <property type="project" value="TreeGrafter"/>
</dbReference>
<dbReference type="PANTHER" id="PTHR11079:SF156">
    <property type="entry name" value="INACTIVE TRNA-SPECIFIC ADENOSINE DEAMINASE-LIKE PROTEIN 3-RELATED"/>
    <property type="match status" value="1"/>
</dbReference>
<evidence type="ECO:0000256" key="1">
    <source>
        <dbReference type="ARBA" id="ARBA00022694"/>
    </source>
</evidence>
<evidence type="ECO:0000256" key="2">
    <source>
        <dbReference type="ARBA" id="ARBA00038160"/>
    </source>
</evidence>
<accession>V5ENM6</accession>
<keyword evidence="1" id="KW-0819">tRNA processing</keyword>
<dbReference type="GO" id="GO:0052717">
    <property type="term" value="F:tRNA-specific adenosine-34 deaminase activity"/>
    <property type="evidence" value="ECO:0007669"/>
    <property type="project" value="TreeGrafter"/>
</dbReference>
<dbReference type="OrthoDB" id="3180714at2759"/>
<dbReference type="RefSeq" id="XP_016291679.1">
    <property type="nucleotide sequence ID" value="XM_016438154.1"/>
</dbReference>
<evidence type="ECO:0000313" key="4">
    <source>
        <dbReference type="EMBL" id="EST06690.1"/>
    </source>
</evidence>
<dbReference type="SMART" id="SM00317">
    <property type="entry name" value="SET"/>
    <property type="match status" value="1"/>
</dbReference>
<name>V5ENM6_KALBG</name>
<dbReference type="EMBL" id="KI545873">
    <property type="protein sequence ID" value="EST06690.1"/>
    <property type="molecule type" value="Genomic_DNA"/>
</dbReference>
<dbReference type="InterPro" id="IPR046341">
    <property type="entry name" value="SET_dom_sf"/>
</dbReference>
<dbReference type="OMA" id="KVRWACE"/>
<dbReference type="Proteomes" id="UP000019377">
    <property type="component" value="Unassembled WGS sequence"/>
</dbReference>
<feature type="domain" description="SET" evidence="3">
    <location>
        <begin position="31"/>
        <end position="144"/>
    </location>
</feature>
<sequence>MVETHIPTLASDQSPSIQSLLAYPPTTPHLNPFNLAICASSSGRGVYTTTPISADTTIEISPVLLFPPAEYAQHGSKTQLDGYTFVWKRTEAGAVMALALGLGSLFNHSGTPNVKWMLDRETHSIRYSTVRGVEAGEELTISYGTGRMWWEPEMTLEEKGKIEAERRRGEDAGAEAMMMGLIGLDDEAEETEVAEQSVEEALREKPVVNGIESHPIPGPSRYPPIYRLTAALDPVTLPLTTRDAWVIDIPPTSASLAVKFLQRHAATLQNRDDGLHSTRHLRSFRTTPTSPAGARTQFLLCLEPAYPDRTDLVEWLIREGTSIFGPTPQPYLAPVPAIAAPTRERLAEWQAVWPCIVRTNAKELLPGNAGPVLLVDRKADEQLWEDQTRLRWVVNRFKRVTALARHAQGQGRGLGSAVHVTHPFDVARRFEGESWEEREQCDWSKLTGIGAPVVGRVPAAREEEVHKSLISTLTMTDAEWTTFNSTTRSPFTASTGAGVIEVDALDRRLDRRNPLKHAVVEAVARVSVLRAIDRSPSPASNPTAAPEAAVAANGSDYLLTHLSLFSLYEPCIYCCMALVHSRVSEVFFLLPSPGRGGCCGAALGDVGKCDGGGDGGVVALQEQKGLNHAFSVWRWMADNLAGERVEDLAKEFDLGSLDP</sequence>
<dbReference type="PROSITE" id="PS50280">
    <property type="entry name" value="SET"/>
    <property type="match status" value="1"/>
</dbReference>
<dbReference type="eggNOG" id="KOG2771">
    <property type="taxonomic scope" value="Eukaryota"/>
</dbReference>
<dbReference type="STRING" id="1365824.V5ENM6"/>
<organism evidence="4 5">
    <name type="scientific">Kalmanozyma brasiliensis (strain GHG001)</name>
    <name type="common">Yeast</name>
    <name type="synonym">Pseudozyma brasiliensis</name>
    <dbReference type="NCBI Taxonomy" id="1365824"/>
    <lineage>
        <taxon>Eukaryota</taxon>
        <taxon>Fungi</taxon>
        <taxon>Dikarya</taxon>
        <taxon>Basidiomycota</taxon>
        <taxon>Ustilaginomycotina</taxon>
        <taxon>Ustilaginomycetes</taxon>
        <taxon>Ustilaginales</taxon>
        <taxon>Ustilaginaceae</taxon>
        <taxon>Kalmanozyma</taxon>
    </lineage>
</organism>
<dbReference type="PANTHER" id="PTHR11079">
    <property type="entry name" value="CYTOSINE DEAMINASE FAMILY MEMBER"/>
    <property type="match status" value="1"/>
</dbReference>
<protein>
    <recommendedName>
        <fullName evidence="3">SET domain-containing protein</fullName>
    </recommendedName>
</protein>
<dbReference type="Gene3D" id="2.170.270.10">
    <property type="entry name" value="SET domain"/>
    <property type="match status" value="1"/>
</dbReference>
<gene>
    <name evidence="4" type="ORF">PSEUBRA_SCAF3g04217</name>
</gene>